<sequence length="67" mass="7321">MQPKHISLNQNTSVSQFIEPGKVSVIVLDGNQNAAYVVEAPEHGKTIIQTVKGGLARCDYEIGHKFN</sequence>
<evidence type="ECO:0000313" key="1">
    <source>
        <dbReference type="EMBL" id="KXZ21781.1"/>
    </source>
</evidence>
<organism evidence="1 2">
    <name type="scientific">Bacillus nakamurai</name>
    <dbReference type="NCBI Taxonomy" id="1793963"/>
    <lineage>
        <taxon>Bacteria</taxon>
        <taxon>Bacillati</taxon>
        <taxon>Bacillota</taxon>
        <taxon>Bacilli</taxon>
        <taxon>Bacillales</taxon>
        <taxon>Bacillaceae</taxon>
        <taxon>Bacillus</taxon>
    </lineage>
</organism>
<accession>A0A150F9L0</accession>
<dbReference type="Pfam" id="PF17356">
    <property type="entry name" value="PBSX_XtrA"/>
    <property type="match status" value="1"/>
</dbReference>
<reference evidence="2" key="1">
    <citation type="submission" date="2016-02" db="EMBL/GenBank/DDBJ databases">
        <authorList>
            <person name="Dunlap C."/>
        </authorList>
    </citation>
    <scope>NUCLEOTIDE SEQUENCE [LARGE SCALE GENOMIC DNA]</scope>
    <source>
        <strain evidence="2">NRRL B-41092</strain>
    </source>
</reference>
<gene>
    <name evidence="1" type="ORF">AXI58_12630</name>
</gene>
<evidence type="ECO:0000313" key="2">
    <source>
        <dbReference type="Proteomes" id="UP000075430"/>
    </source>
</evidence>
<name>A0A150F9L0_9BACI</name>
<dbReference type="RefSeq" id="WP_024085436.1">
    <property type="nucleotide sequence ID" value="NZ_JARLZY010000005.1"/>
</dbReference>
<dbReference type="STRING" id="1793963.AXI58_12630"/>
<dbReference type="EMBL" id="LSBA01000006">
    <property type="protein sequence ID" value="KXZ21781.1"/>
    <property type="molecule type" value="Genomic_DNA"/>
</dbReference>
<protein>
    <submittedName>
        <fullName evidence="1">Uncharacterized protein</fullName>
    </submittedName>
</protein>
<dbReference type="AlphaFoldDB" id="A0A150F9L0"/>
<keyword evidence="2" id="KW-1185">Reference proteome</keyword>
<dbReference type="OrthoDB" id="2910404at2"/>
<dbReference type="Proteomes" id="UP000075430">
    <property type="component" value="Unassembled WGS sequence"/>
</dbReference>
<comment type="caution">
    <text evidence="1">The sequence shown here is derived from an EMBL/GenBank/DDBJ whole genome shotgun (WGS) entry which is preliminary data.</text>
</comment>
<dbReference type="InterPro" id="IPR035530">
    <property type="entry name" value="PBSX_XtrA"/>
</dbReference>
<proteinExistence type="predicted"/>